<feature type="coiled-coil region" evidence="1">
    <location>
        <begin position="184"/>
        <end position="222"/>
    </location>
</feature>
<reference evidence="5" key="1">
    <citation type="journal article" date="2019" name="Int. J. Syst. Evol. Microbiol.">
        <title>The Global Catalogue of Microorganisms (GCM) 10K type strain sequencing project: providing services to taxonomists for standard genome sequencing and annotation.</title>
        <authorList>
            <consortium name="The Broad Institute Genomics Platform"/>
            <consortium name="The Broad Institute Genome Sequencing Center for Infectious Disease"/>
            <person name="Wu L."/>
            <person name="Ma J."/>
        </authorList>
    </citation>
    <scope>NUCLEOTIDE SEQUENCE [LARGE SCALE GENOMIC DNA]</scope>
    <source>
        <strain evidence="5">CCUG 62215</strain>
    </source>
</reference>
<dbReference type="Pfam" id="PF19658">
    <property type="entry name" value="DUF6161"/>
    <property type="match status" value="1"/>
</dbReference>
<organism evidence="4 5">
    <name type="scientific">Winogradskyella litorisediminis</name>
    <dbReference type="NCBI Taxonomy" id="1156618"/>
    <lineage>
        <taxon>Bacteria</taxon>
        <taxon>Pseudomonadati</taxon>
        <taxon>Bacteroidota</taxon>
        <taxon>Flavobacteriia</taxon>
        <taxon>Flavobacteriales</taxon>
        <taxon>Flavobacteriaceae</taxon>
        <taxon>Winogradskyella</taxon>
    </lineage>
</organism>
<keyword evidence="2" id="KW-0472">Membrane</keyword>
<dbReference type="Proteomes" id="UP001597013">
    <property type="component" value="Unassembled WGS sequence"/>
</dbReference>
<dbReference type="EMBL" id="JBHTJL010000006">
    <property type="protein sequence ID" value="MFD1062050.1"/>
    <property type="molecule type" value="Genomic_DNA"/>
</dbReference>
<keyword evidence="2" id="KW-1133">Transmembrane helix</keyword>
<feature type="domain" description="DUF6161" evidence="3">
    <location>
        <begin position="180"/>
        <end position="409"/>
    </location>
</feature>
<proteinExistence type="predicted"/>
<comment type="caution">
    <text evidence="4">The sequence shown here is derived from an EMBL/GenBank/DDBJ whole genome shotgun (WGS) entry which is preliminary data.</text>
</comment>
<keyword evidence="5" id="KW-1185">Reference proteome</keyword>
<name>A0ABW3N6A6_9FLAO</name>
<gene>
    <name evidence="4" type="ORF">ACFQ1Q_02230</name>
</gene>
<dbReference type="InterPro" id="IPR046159">
    <property type="entry name" value="DUF6161"/>
</dbReference>
<feature type="transmembrane region" description="Helical" evidence="2">
    <location>
        <begin position="327"/>
        <end position="348"/>
    </location>
</feature>
<sequence>MTTTELRKKIAETELPDWFNSATANISYPHINFSIELEGFSSIHKWLSQQISGWEEFSSLPNEFEQSKRHFVNLKTRIENFINSHHNQTNSGNLDSYWRQESGQLSSNSNFFTSDSPYTAFLIDIHQNKPDSFQGAYYYVVGSYRASNRNDFIGSLLAYEFESKDYSEIINRRSKEKSSISKLRNKFQEQLNESEKDLTEHLTNANAEYTSYVEAIDTLKNNKETLINDWFEGNDENDGIKKELIKFFEESKGRRENLEIAYDKKLELSKPAKYWQTKARTYFKNYKTARTILMVLIGFCAILLGAILIVAPDYIFKQVFNGNEVTIVRWSLIFIAFLALMAFAIRAVNKIMFSSLHLSRDAEERHALTFVYLSLLNEQGTSMDSEDRKLILQSLFSRSDTGLLKEDSGPTMPNDFLSKIINK</sequence>
<protein>
    <submittedName>
        <fullName evidence="4">DUF6161 domain-containing protein</fullName>
    </submittedName>
</protein>
<evidence type="ECO:0000256" key="1">
    <source>
        <dbReference type="SAM" id="Coils"/>
    </source>
</evidence>
<evidence type="ECO:0000259" key="3">
    <source>
        <dbReference type="Pfam" id="PF19658"/>
    </source>
</evidence>
<keyword evidence="1" id="KW-0175">Coiled coil</keyword>
<evidence type="ECO:0000313" key="5">
    <source>
        <dbReference type="Proteomes" id="UP001597013"/>
    </source>
</evidence>
<feature type="transmembrane region" description="Helical" evidence="2">
    <location>
        <begin position="292"/>
        <end position="315"/>
    </location>
</feature>
<accession>A0ABW3N6A6</accession>
<dbReference type="RefSeq" id="WP_386127549.1">
    <property type="nucleotide sequence ID" value="NZ_JBHTJL010000006.1"/>
</dbReference>
<evidence type="ECO:0000313" key="4">
    <source>
        <dbReference type="EMBL" id="MFD1062050.1"/>
    </source>
</evidence>
<evidence type="ECO:0000256" key="2">
    <source>
        <dbReference type="SAM" id="Phobius"/>
    </source>
</evidence>
<keyword evidence="2" id="KW-0812">Transmembrane</keyword>